<name>H2Z4Y7_CIOSA</name>
<protein>
    <submittedName>
        <fullName evidence="4">Uncharacterized protein</fullName>
    </submittedName>
</protein>
<proteinExistence type="inferred from homology"/>
<dbReference type="PANTHER" id="PTHR11359:SF0">
    <property type="entry name" value="AMP DEAMINASE"/>
    <property type="match status" value="1"/>
</dbReference>
<dbReference type="Ensembl" id="ENSCSAVT00000012794.1">
    <property type="protein sequence ID" value="ENSCSAVP00000012649.1"/>
    <property type="gene ID" value="ENSCSAVG00000007426.1"/>
</dbReference>
<dbReference type="AlphaFoldDB" id="H2Z4Y7"/>
<evidence type="ECO:0000256" key="3">
    <source>
        <dbReference type="SAM" id="MobiDB-lite"/>
    </source>
</evidence>
<dbReference type="InterPro" id="IPR032466">
    <property type="entry name" value="Metal_Hydrolase"/>
</dbReference>
<dbReference type="Gene3D" id="3.20.20.140">
    <property type="entry name" value="Metal-dependent hydrolases"/>
    <property type="match status" value="1"/>
</dbReference>
<organism evidence="4 5">
    <name type="scientific">Ciona savignyi</name>
    <name type="common">Pacific transparent sea squirt</name>
    <dbReference type="NCBI Taxonomy" id="51511"/>
    <lineage>
        <taxon>Eukaryota</taxon>
        <taxon>Metazoa</taxon>
        <taxon>Chordata</taxon>
        <taxon>Tunicata</taxon>
        <taxon>Ascidiacea</taxon>
        <taxon>Phlebobranchia</taxon>
        <taxon>Cionidae</taxon>
        <taxon>Ciona</taxon>
    </lineage>
</organism>
<keyword evidence="5" id="KW-1185">Reference proteome</keyword>
<reference evidence="4" key="3">
    <citation type="submission" date="2025-09" db="UniProtKB">
        <authorList>
            <consortium name="Ensembl"/>
        </authorList>
    </citation>
    <scope>IDENTIFICATION</scope>
</reference>
<dbReference type="GO" id="GO:0046033">
    <property type="term" value="P:AMP metabolic process"/>
    <property type="evidence" value="ECO:0007669"/>
    <property type="project" value="TreeGrafter"/>
</dbReference>
<feature type="compositionally biased region" description="Low complexity" evidence="3">
    <location>
        <begin position="1"/>
        <end position="19"/>
    </location>
</feature>
<feature type="region of interest" description="Disordered" evidence="3">
    <location>
        <begin position="1"/>
        <end position="38"/>
    </location>
</feature>
<dbReference type="GO" id="GO:0032264">
    <property type="term" value="P:IMP salvage"/>
    <property type="evidence" value="ECO:0007669"/>
    <property type="project" value="InterPro"/>
</dbReference>
<evidence type="ECO:0000313" key="4">
    <source>
        <dbReference type="Ensembl" id="ENSCSAVP00000012649.1"/>
    </source>
</evidence>
<dbReference type="PANTHER" id="PTHR11359">
    <property type="entry name" value="AMP DEAMINASE"/>
    <property type="match status" value="1"/>
</dbReference>
<feature type="compositionally biased region" description="Polar residues" evidence="3">
    <location>
        <begin position="28"/>
        <end position="38"/>
    </location>
</feature>
<dbReference type="SUPFAM" id="SSF51556">
    <property type="entry name" value="Metallo-dependent hydrolases"/>
    <property type="match status" value="1"/>
</dbReference>
<accession>H2Z4Y7</accession>
<keyword evidence="2" id="KW-0546">Nucleotide metabolism</keyword>
<dbReference type="GO" id="GO:0005829">
    <property type="term" value="C:cytosol"/>
    <property type="evidence" value="ECO:0007669"/>
    <property type="project" value="TreeGrafter"/>
</dbReference>
<dbReference type="Proteomes" id="UP000007875">
    <property type="component" value="Unassembled WGS sequence"/>
</dbReference>
<comment type="similarity">
    <text evidence="1">Belongs to the metallo-dependent hydrolases superfamily. Adenosine and AMP deaminases family.</text>
</comment>
<evidence type="ECO:0000256" key="2">
    <source>
        <dbReference type="ARBA" id="ARBA00023080"/>
    </source>
</evidence>
<dbReference type="GO" id="GO:0003876">
    <property type="term" value="F:AMP deaminase activity"/>
    <property type="evidence" value="ECO:0007669"/>
    <property type="project" value="InterPro"/>
</dbReference>
<evidence type="ECO:0000313" key="5">
    <source>
        <dbReference type="Proteomes" id="UP000007875"/>
    </source>
</evidence>
<evidence type="ECO:0000256" key="1">
    <source>
        <dbReference type="ARBA" id="ARBA00006676"/>
    </source>
</evidence>
<reference evidence="4" key="2">
    <citation type="submission" date="2025-08" db="UniProtKB">
        <authorList>
            <consortium name="Ensembl"/>
        </authorList>
    </citation>
    <scope>IDENTIFICATION</scope>
</reference>
<dbReference type="HOGENOM" id="CLU_624935_0_0_1"/>
<dbReference type="GeneTree" id="ENSGT00950000183011"/>
<dbReference type="Pfam" id="PF19326">
    <property type="entry name" value="AMP_deaminase"/>
    <property type="match status" value="1"/>
</dbReference>
<dbReference type="InterPro" id="IPR006329">
    <property type="entry name" value="AMPD"/>
</dbReference>
<sequence length="439" mass="49756">MSTNNSSNAGTGNGVSSTNLRDNPGIDSETSPEYSQSSIISAAKKQGFSPYNRAFTKKKVDMNDYNKIAEHLFSEEFSGGGDLTTSCELTDEIPIVQEEEKRHLVDRQISQDFESANNKHWKVLKHSLMTSHAIKSGIPEIDETEGKMVMTNPIIPPSDNVVGASCRYYPHKASLTSQHMMPLPVLKEKRLGEASVGSELNGMGDFLVQDFHRIEISGDEIAGVPFRDLEEASDHLSEALLIRQKYMHMAQHKTWFTTEKFLRMYQGKDPLSDLPDVDGISKDAPYHPPLNTECPYTNVDPKTLPEESNFKFKMVDGVFRVYENQAALESEEPLDQPYPDLPTFIQDLNRIMAMTVDGPLKTFCYRRLSYLSSKFQLHVLLNETKELAAQKEVPHRDFYNCRKVDTHIHASSCMNQKHLLRFMKKTMKKNADDIAYTSD</sequence>
<reference evidence="5" key="1">
    <citation type="submission" date="2003-08" db="EMBL/GenBank/DDBJ databases">
        <authorList>
            <person name="Birren B."/>
            <person name="Nusbaum C."/>
            <person name="Abebe A."/>
            <person name="Abouelleil A."/>
            <person name="Adekoya E."/>
            <person name="Ait-zahra M."/>
            <person name="Allen N."/>
            <person name="Allen T."/>
            <person name="An P."/>
            <person name="Anderson M."/>
            <person name="Anderson S."/>
            <person name="Arachchi H."/>
            <person name="Armbruster J."/>
            <person name="Bachantsang P."/>
            <person name="Baldwin J."/>
            <person name="Barry A."/>
            <person name="Bayul T."/>
            <person name="Blitshsteyn B."/>
            <person name="Bloom T."/>
            <person name="Blye J."/>
            <person name="Boguslavskiy L."/>
            <person name="Borowsky M."/>
            <person name="Boukhgalter B."/>
            <person name="Brunache A."/>
            <person name="Butler J."/>
            <person name="Calixte N."/>
            <person name="Calvo S."/>
            <person name="Camarata J."/>
            <person name="Campo K."/>
            <person name="Chang J."/>
            <person name="Cheshatsang Y."/>
            <person name="Citroen M."/>
            <person name="Collymore A."/>
            <person name="Considine T."/>
            <person name="Cook A."/>
            <person name="Cooke P."/>
            <person name="Corum B."/>
            <person name="Cuomo C."/>
            <person name="David R."/>
            <person name="Dawoe T."/>
            <person name="Degray S."/>
            <person name="Dodge S."/>
            <person name="Dooley K."/>
            <person name="Dorje P."/>
            <person name="Dorjee K."/>
            <person name="Dorris L."/>
            <person name="Duffey N."/>
            <person name="Dupes A."/>
            <person name="Elkins T."/>
            <person name="Engels R."/>
            <person name="Erickson J."/>
            <person name="Farina A."/>
            <person name="Faro S."/>
            <person name="Ferreira P."/>
            <person name="Fischer H."/>
            <person name="Fitzgerald M."/>
            <person name="Foley K."/>
            <person name="Gage D."/>
            <person name="Galagan J."/>
            <person name="Gearin G."/>
            <person name="Gnerre S."/>
            <person name="Gnirke A."/>
            <person name="Goyette A."/>
            <person name="Graham J."/>
            <person name="Grandbois E."/>
            <person name="Gyaltsen K."/>
            <person name="Hafez N."/>
            <person name="Hagopian D."/>
            <person name="Hagos B."/>
            <person name="Hall J."/>
            <person name="Hatcher B."/>
            <person name="Heller A."/>
            <person name="Higgins H."/>
            <person name="Honan T."/>
            <person name="Horn A."/>
            <person name="Houde N."/>
            <person name="Hughes L."/>
            <person name="Hulme W."/>
            <person name="Husby E."/>
            <person name="Iliev I."/>
            <person name="Jaffe D."/>
            <person name="Jones C."/>
            <person name="Kamal M."/>
            <person name="Kamat A."/>
            <person name="Kamvysselis M."/>
            <person name="Karlsson E."/>
            <person name="Kells C."/>
            <person name="Kieu A."/>
            <person name="Kisner P."/>
            <person name="Kodira C."/>
            <person name="Kulbokas E."/>
            <person name="Labutti K."/>
            <person name="Lama D."/>
            <person name="Landers T."/>
            <person name="Leger J."/>
            <person name="Levine S."/>
            <person name="Lewis D."/>
            <person name="Lewis T."/>
            <person name="Lindblad-toh K."/>
            <person name="Liu X."/>
            <person name="Lokyitsang T."/>
            <person name="Lokyitsang Y."/>
            <person name="Lucien O."/>
            <person name="Lui A."/>
            <person name="Ma L.J."/>
            <person name="Mabbitt R."/>
            <person name="Macdonald J."/>
            <person name="Maclean C."/>
            <person name="Major J."/>
            <person name="Manning J."/>
            <person name="Marabella R."/>
            <person name="Maru K."/>
            <person name="Matthews C."/>
            <person name="Mauceli E."/>
            <person name="Mccarthy M."/>
            <person name="Mcdonough S."/>
            <person name="Mcghee T."/>
            <person name="Meldrim J."/>
            <person name="Meneus L."/>
            <person name="Mesirov J."/>
            <person name="Mihalev A."/>
            <person name="Mihova T."/>
            <person name="Mikkelsen T."/>
            <person name="Mlenga V."/>
            <person name="Moru K."/>
            <person name="Mozes J."/>
            <person name="Mulrain L."/>
            <person name="Munson G."/>
            <person name="Naylor J."/>
            <person name="Newes C."/>
            <person name="Nguyen C."/>
            <person name="Nguyen N."/>
            <person name="Nguyen T."/>
            <person name="Nicol R."/>
            <person name="Nielsen C."/>
            <person name="Nizzari M."/>
            <person name="Norbu C."/>
            <person name="Norbu N."/>
            <person name="O'donnell P."/>
            <person name="Okoawo O."/>
            <person name="O'leary S."/>
            <person name="Omotosho B."/>
            <person name="O'neill K."/>
            <person name="Osman S."/>
            <person name="Parker S."/>
            <person name="Perrin D."/>
            <person name="Phunkhang P."/>
            <person name="Piqani B."/>
            <person name="Purcell S."/>
            <person name="Rachupka T."/>
            <person name="Ramasamy U."/>
            <person name="Rameau R."/>
            <person name="Ray V."/>
            <person name="Raymond C."/>
            <person name="Retta R."/>
            <person name="Richardson S."/>
            <person name="Rise C."/>
            <person name="Rodriguez J."/>
            <person name="Rogers J."/>
            <person name="Rogov P."/>
            <person name="Rutman M."/>
            <person name="Schupbach R."/>
            <person name="Seaman C."/>
            <person name="Settipalli S."/>
            <person name="Sharpe T."/>
            <person name="Sheridan J."/>
            <person name="Sherpa N."/>
            <person name="Shi J."/>
            <person name="Smirnov S."/>
            <person name="Smith C."/>
            <person name="Sougnez C."/>
            <person name="Spencer B."/>
            <person name="Stalker J."/>
            <person name="Stange-thomann N."/>
            <person name="Stavropoulos S."/>
            <person name="Stetson K."/>
            <person name="Stone C."/>
            <person name="Stone S."/>
            <person name="Stubbs M."/>
            <person name="Talamas J."/>
            <person name="Tchuinga P."/>
            <person name="Tenzing P."/>
            <person name="Tesfaye S."/>
            <person name="Theodore J."/>
            <person name="Thoulutsang Y."/>
            <person name="Topham K."/>
            <person name="Towey S."/>
            <person name="Tsamla T."/>
            <person name="Tsomo N."/>
            <person name="Vallee D."/>
            <person name="Vassiliev H."/>
            <person name="Venkataraman V."/>
            <person name="Vinson J."/>
            <person name="Vo A."/>
            <person name="Wade C."/>
            <person name="Wang S."/>
            <person name="Wangchuk T."/>
            <person name="Wangdi T."/>
            <person name="Whittaker C."/>
            <person name="Wilkinson J."/>
            <person name="Wu Y."/>
            <person name="Wyman D."/>
            <person name="Yadav S."/>
            <person name="Yang S."/>
            <person name="Yang X."/>
            <person name="Yeager S."/>
            <person name="Yee E."/>
            <person name="Young G."/>
            <person name="Zainoun J."/>
            <person name="Zembeck L."/>
            <person name="Zimmer A."/>
            <person name="Zody M."/>
            <person name="Lander E."/>
        </authorList>
    </citation>
    <scope>NUCLEOTIDE SEQUENCE [LARGE SCALE GENOMIC DNA]</scope>
</reference>